<organism evidence="1 2">
    <name type="scientific">Rhodopirellula baltica (strain DSM 10527 / NCIMB 13988 / SH1)</name>
    <dbReference type="NCBI Taxonomy" id="243090"/>
    <lineage>
        <taxon>Bacteria</taxon>
        <taxon>Pseudomonadati</taxon>
        <taxon>Planctomycetota</taxon>
        <taxon>Planctomycetia</taxon>
        <taxon>Pirellulales</taxon>
        <taxon>Pirellulaceae</taxon>
        <taxon>Rhodopirellula</taxon>
    </lineage>
</organism>
<dbReference type="Proteomes" id="UP000001025">
    <property type="component" value="Chromosome"/>
</dbReference>
<keyword evidence="2" id="KW-1185">Reference proteome</keyword>
<reference evidence="1 2" key="1">
    <citation type="journal article" date="2003" name="Proc. Natl. Acad. Sci. U.S.A.">
        <title>Complete genome sequence of the marine planctomycete Pirellula sp. strain 1.</title>
        <authorList>
            <person name="Gloeckner F.O."/>
            <person name="Kube M."/>
            <person name="Bauer M."/>
            <person name="Teeling H."/>
            <person name="Lombardot T."/>
            <person name="Ludwig W."/>
            <person name="Gade D."/>
            <person name="Beck A."/>
            <person name="Borzym K."/>
            <person name="Heitmann K."/>
            <person name="Rabus R."/>
            <person name="Schlesner H."/>
            <person name="Amann R."/>
            <person name="Reinhardt R."/>
        </authorList>
    </citation>
    <scope>NUCLEOTIDE SEQUENCE [LARGE SCALE GENOMIC DNA]</scope>
    <source>
        <strain evidence="2">DSM 10527 / NCIMB 13988 / SH1</strain>
    </source>
</reference>
<dbReference type="EnsemblBacteria" id="CAD77772">
    <property type="protein sequence ID" value="CAD77772"/>
    <property type="gene ID" value="RB12771"/>
</dbReference>
<dbReference type="HOGENOM" id="CLU_2846941_0_0_0"/>
<name>Q7UI42_RHOBA</name>
<dbReference type="InParanoid" id="Q7UI42"/>
<dbReference type="KEGG" id="rba:RB12771"/>
<proteinExistence type="predicted"/>
<accession>Q7UI42</accession>
<protein>
    <submittedName>
        <fullName evidence="1">Uncharacterized protein</fullName>
    </submittedName>
</protein>
<evidence type="ECO:0000313" key="1">
    <source>
        <dbReference type="EMBL" id="CAD77772.1"/>
    </source>
</evidence>
<dbReference type="AlphaFoldDB" id="Q7UI42"/>
<dbReference type="EMBL" id="BX294155">
    <property type="protein sequence ID" value="CAD77772.1"/>
    <property type="molecule type" value="Genomic_DNA"/>
</dbReference>
<sequence>MAVFVALANSLALLLAKRRKDGLPLAASSAAVDFTQEAPCRAIGFWPERGGIVRIPATQRDFLCL</sequence>
<gene>
    <name evidence="1" type="ordered locus">RB12771</name>
</gene>
<evidence type="ECO:0000313" key="2">
    <source>
        <dbReference type="Proteomes" id="UP000001025"/>
    </source>
</evidence>